<gene>
    <name evidence="10" type="ORF">SAMN02745216_01197</name>
</gene>
<dbReference type="InterPro" id="IPR017871">
    <property type="entry name" value="ABC_transporter-like_CS"/>
</dbReference>
<evidence type="ECO:0000256" key="2">
    <source>
        <dbReference type="ARBA" id="ARBA00022692"/>
    </source>
</evidence>
<evidence type="ECO:0000259" key="9">
    <source>
        <dbReference type="PROSITE" id="PS50929"/>
    </source>
</evidence>
<dbReference type="InterPro" id="IPR036640">
    <property type="entry name" value="ABC1_TM_sf"/>
</dbReference>
<feature type="transmembrane region" description="Helical" evidence="7">
    <location>
        <begin position="164"/>
        <end position="183"/>
    </location>
</feature>
<dbReference type="GO" id="GO:0016887">
    <property type="term" value="F:ATP hydrolysis activity"/>
    <property type="evidence" value="ECO:0007669"/>
    <property type="project" value="InterPro"/>
</dbReference>
<dbReference type="Proteomes" id="UP000183994">
    <property type="component" value="Unassembled WGS sequence"/>
</dbReference>
<feature type="transmembrane region" description="Helical" evidence="7">
    <location>
        <begin position="62"/>
        <end position="83"/>
    </location>
</feature>
<dbReference type="GO" id="GO:0005886">
    <property type="term" value="C:plasma membrane"/>
    <property type="evidence" value="ECO:0007669"/>
    <property type="project" value="UniProtKB-SubCell"/>
</dbReference>
<dbReference type="GO" id="GO:0015421">
    <property type="term" value="F:ABC-type oligopeptide transporter activity"/>
    <property type="evidence" value="ECO:0007669"/>
    <property type="project" value="TreeGrafter"/>
</dbReference>
<keyword evidence="2 7" id="KW-0812">Transmembrane</keyword>
<evidence type="ECO:0000256" key="7">
    <source>
        <dbReference type="SAM" id="Phobius"/>
    </source>
</evidence>
<keyword evidence="11" id="KW-1185">Reference proteome</keyword>
<dbReference type="PROSITE" id="PS50929">
    <property type="entry name" value="ABC_TM1F"/>
    <property type="match status" value="1"/>
</dbReference>
<organism evidence="10 11">
    <name type="scientific">Desulfatibacillum alkenivorans DSM 16219</name>
    <dbReference type="NCBI Taxonomy" id="1121393"/>
    <lineage>
        <taxon>Bacteria</taxon>
        <taxon>Pseudomonadati</taxon>
        <taxon>Thermodesulfobacteriota</taxon>
        <taxon>Desulfobacteria</taxon>
        <taxon>Desulfobacterales</taxon>
        <taxon>Desulfatibacillaceae</taxon>
        <taxon>Desulfatibacillum</taxon>
    </lineage>
</organism>
<evidence type="ECO:0000313" key="10">
    <source>
        <dbReference type="EMBL" id="SHJ20319.1"/>
    </source>
</evidence>
<protein>
    <submittedName>
        <fullName evidence="10">ABC-type multidrug transport system, ATPase and permease component</fullName>
    </submittedName>
</protein>
<dbReference type="InterPro" id="IPR003439">
    <property type="entry name" value="ABC_transporter-like_ATP-bd"/>
</dbReference>
<keyword evidence="3" id="KW-0547">Nucleotide-binding</keyword>
<feature type="transmembrane region" description="Helical" evidence="7">
    <location>
        <begin position="24"/>
        <end position="41"/>
    </location>
</feature>
<dbReference type="SUPFAM" id="SSF52540">
    <property type="entry name" value="P-loop containing nucleoside triphosphate hydrolases"/>
    <property type="match status" value="1"/>
</dbReference>
<evidence type="ECO:0000256" key="4">
    <source>
        <dbReference type="ARBA" id="ARBA00022840"/>
    </source>
</evidence>
<dbReference type="SUPFAM" id="SSF90123">
    <property type="entry name" value="ABC transporter transmembrane region"/>
    <property type="match status" value="1"/>
</dbReference>
<dbReference type="InterPro" id="IPR011527">
    <property type="entry name" value="ABC1_TM_dom"/>
</dbReference>
<dbReference type="Gene3D" id="3.40.50.300">
    <property type="entry name" value="P-loop containing nucleotide triphosphate hydrolases"/>
    <property type="match status" value="2"/>
</dbReference>
<dbReference type="Gene3D" id="1.20.1560.10">
    <property type="entry name" value="ABC transporter type 1, transmembrane domain"/>
    <property type="match status" value="1"/>
</dbReference>
<reference evidence="11" key="1">
    <citation type="submission" date="2016-11" db="EMBL/GenBank/DDBJ databases">
        <authorList>
            <person name="Varghese N."/>
            <person name="Submissions S."/>
        </authorList>
    </citation>
    <scope>NUCLEOTIDE SEQUENCE [LARGE SCALE GENOMIC DNA]</scope>
    <source>
        <strain evidence="11">DSM 16219</strain>
    </source>
</reference>
<accession>A0A1M6HDU7</accession>
<comment type="subcellular location">
    <subcellularLocation>
        <location evidence="1">Cell membrane</location>
        <topology evidence="1">Multi-pass membrane protein</topology>
    </subcellularLocation>
</comment>
<dbReference type="PROSITE" id="PS50893">
    <property type="entry name" value="ABC_TRANSPORTER_2"/>
    <property type="match status" value="1"/>
</dbReference>
<keyword evidence="5 7" id="KW-1133">Transmembrane helix</keyword>
<evidence type="ECO:0000256" key="3">
    <source>
        <dbReference type="ARBA" id="ARBA00022741"/>
    </source>
</evidence>
<dbReference type="EMBL" id="FQZU01000005">
    <property type="protein sequence ID" value="SHJ20319.1"/>
    <property type="molecule type" value="Genomic_DNA"/>
</dbReference>
<sequence length="839" mass="95163">MAENKKPIIQRSIYSWILPGNVKWHLLTVLCIAITVAARVVPLEMQKRIINDAIALKKMDMLYIYCGIYLAAVLLATGMKFAINMLQTYIGQRALEGMRKGLYHHILTLPMSFFRKTPPGMVVTSLVTELVSSGDFVGTSIAIPVTNILTLVAFAVYLFILNPWLAIISLSIYPVVLFLVPLLQKKVNTANRQRVDATRDLSSKITETITGIHEIHGNGSYDIENKRYDSIVDKLFRIRIVWTLYKQAVNIVNNFFTNMSPFLIFLLGGYLAMSGRLELGALVAFLSAQEKLYDPWKELIAFYQVYQDAIVRYKKTMSYFDLMPEHEIIPEDGRKPYTLDGSIKAERLSFVTEEGIRLIDNINLELKHGEHLALVGFSGSGKSTLAMCLAQLYKFTGGKATLDGKDIEKLTKSDMVNNVGLVSQSPFIFDGTIRENVVYSCEAAANIGGDKENMPNLDQIINVLQQTGVFVDVLRFGLNTMVAPNQYPELVSKLVDVRKKFKENFGDILDDYVEFFHPDRYLYHSSILDNLIFGAPNKDSLTEDGLEENEYFYQFLQEADIFRPLASLGEQLANQTVDILGNMPADKVFFELSPLSPLELAEYKELLERTKKQRLHEMDAKDKWMFLKLGLRYIPGKHKMVSLPGMLENLILEGRAMFKDAIMEDDPKAVSFFQEDQYIYSQTILNNILFGKTTTSRPEVQDKINQSIIRFLVEEDLLETVVEIGMEFRVGTRGENMSGGQRQKIAIARTFLKAPPVLIMDEATSALDNKSQARIQNQIERRWKGKSTLIAVVHRLDITVNYDKIAVMKAGNIVEMGTYQELMDKKGMLYELAHGRQDS</sequence>
<dbReference type="InterPro" id="IPR027417">
    <property type="entry name" value="P-loop_NTPase"/>
</dbReference>
<dbReference type="InterPro" id="IPR039421">
    <property type="entry name" value="Type_1_exporter"/>
</dbReference>
<keyword evidence="4" id="KW-0067">ATP-binding</keyword>
<feature type="domain" description="ABC transmembrane type-1" evidence="9">
    <location>
        <begin position="26"/>
        <end position="308"/>
    </location>
</feature>
<dbReference type="AlphaFoldDB" id="A0A1M6HDU7"/>
<dbReference type="InterPro" id="IPR003593">
    <property type="entry name" value="AAA+_ATPase"/>
</dbReference>
<dbReference type="Pfam" id="PF00664">
    <property type="entry name" value="ABC_membrane"/>
    <property type="match status" value="1"/>
</dbReference>
<dbReference type="SMART" id="SM00382">
    <property type="entry name" value="AAA"/>
    <property type="match status" value="1"/>
</dbReference>
<proteinExistence type="predicted"/>
<feature type="domain" description="ABC transporter" evidence="8">
    <location>
        <begin position="343"/>
        <end position="835"/>
    </location>
</feature>
<dbReference type="RefSeq" id="WP_073473954.1">
    <property type="nucleotide sequence ID" value="NZ_FQZU01000005.1"/>
</dbReference>
<dbReference type="CDD" id="cd07346">
    <property type="entry name" value="ABC_6TM_exporters"/>
    <property type="match status" value="1"/>
</dbReference>
<evidence type="ECO:0000256" key="6">
    <source>
        <dbReference type="ARBA" id="ARBA00023136"/>
    </source>
</evidence>
<dbReference type="GO" id="GO:0005524">
    <property type="term" value="F:ATP binding"/>
    <property type="evidence" value="ECO:0007669"/>
    <property type="project" value="UniProtKB-KW"/>
</dbReference>
<dbReference type="OrthoDB" id="9772049at2"/>
<dbReference type="PROSITE" id="PS00211">
    <property type="entry name" value="ABC_TRANSPORTER_1"/>
    <property type="match status" value="1"/>
</dbReference>
<dbReference type="PANTHER" id="PTHR43394">
    <property type="entry name" value="ATP-DEPENDENT PERMEASE MDL1, MITOCHONDRIAL"/>
    <property type="match status" value="1"/>
</dbReference>
<evidence type="ECO:0000259" key="8">
    <source>
        <dbReference type="PROSITE" id="PS50893"/>
    </source>
</evidence>
<feature type="transmembrane region" description="Helical" evidence="7">
    <location>
        <begin position="136"/>
        <end position="157"/>
    </location>
</feature>
<evidence type="ECO:0000256" key="1">
    <source>
        <dbReference type="ARBA" id="ARBA00004651"/>
    </source>
</evidence>
<dbReference type="PANTHER" id="PTHR43394:SF1">
    <property type="entry name" value="ATP-BINDING CASSETTE SUB-FAMILY B MEMBER 10, MITOCHONDRIAL"/>
    <property type="match status" value="1"/>
</dbReference>
<evidence type="ECO:0000256" key="5">
    <source>
        <dbReference type="ARBA" id="ARBA00022989"/>
    </source>
</evidence>
<name>A0A1M6HDU7_9BACT</name>
<dbReference type="STRING" id="1121393.SAMN02745216_01197"/>
<evidence type="ECO:0000313" key="11">
    <source>
        <dbReference type="Proteomes" id="UP000183994"/>
    </source>
</evidence>
<keyword evidence="6 7" id="KW-0472">Membrane</keyword>
<dbReference type="Pfam" id="PF00005">
    <property type="entry name" value="ABC_tran"/>
    <property type="match status" value="2"/>
</dbReference>